<dbReference type="PANTHER" id="PTHR31776:SF0">
    <property type="entry name" value="ALPHA-L-ARABINOFURANOSIDASE 1"/>
    <property type="match status" value="1"/>
</dbReference>
<evidence type="ECO:0000256" key="8">
    <source>
        <dbReference type="SAM" id="SignalP"/>
    </source>
</evidence>
<dbReference type="SUPFAM" id="SSF51445">
    <property type="entry name" value="(Trans)glycosidases"/>
    <property type="match status" value="1"/>
</dbReference>
<dbReference type="Proteomes" id="UP000053342">
    <property type="component" value="Unassembled WGS sequence"/>
</dbReference>
<evidence type="ECO:0000256" key="5">
    <source>
        <dbReference type="ARBA" id="ARBA00022729"/>
    </source>
</evidence>
<reference evidence="10 11" key="1">
    <citation type="submission" date="2015-01" db="EMBL/GenBank/DDBJ databases">
        <title>The Genome Sequence of Exophiala oligosperma CBS72588.</title>
        <authorList>
            <consortium name="The Broad Institute Genomics Platform"/>
            <person name="Cuomo C."/>
            <person name="de Hoog S."/>
            <person name="Gorbushina A."/>
            <person name="Stielow B."/>
            <person name="Teixiera M."/>
            <person name="Abouelleil A."/>
            <person name="Chapman S.B."/>
            <person name="Priest M."/>
            <person name="Young S.K."/>
            <person name="Wortman J."/>
            <person name="Nusbaum C."/>
            <person name="Birren B."/>
        </authorList>
    </citation>
    <scope>NUCLEOTIDE SEQUENCE [LARGE SCALE GENOMIC DNA]</scope>
    <source>
        <strain evidence="10 11">CBS 72588</strain>
    </source>
</reference>
<dbReference type="GO" id="GO:0046373">
    <property type="term" value="P:L-arabinose metabolic process"/>
    <property type="evidence" value="ECO:0007669"/>
    <property type="project" value="InterPro"/>
</dbReference>
<dbReference type="EMBL" id="KN847334">
    <property type="protein sequence ID" value="KIW45743.1"/>
    <property type="molecule type" value="Genomic_DNA"/>
</dbReference>
<accession>A0A0D2DRX3</accession>
<organism evidence="10 11">
    <name type="scientific">Exophiala oligosperma</name>
    <dbReference type="NCBI Taxonomy" id="215243"/>
    <lineage>
        <taxon>Eukaryota</taxon>
        <taxon>Fungi</taxon>
        <taxon>Dikarya</taxon>
        <taxon>Ascomycota</taxon>
        <taxon>Pezizomycotina</taxon>
        <taxon>Eurotiomycetes</taxon>
        <taxon>Chaetothyriomycetidae</taxon>
        <taxon>Chaetothyriales</taxon>
        <taxon>Herpotrichiellaceae</taxon>
        <taxon>Exophiala</taxon>
    </lineage>
</organism>
<keyword evidence="7" id="KW-0325">Glycoprotein</keyword>
<dbReference type="SMART" id="SM00813">
    <property type="entry name" value="Alpha-L-AF_C"/>
    <property type="match status" value="1"/>
</dbReference>
<dbReference type="EC" id="3.2.1.55" evidence="4"/>
<dbReference type="GO" id="GO:0031222">
    <property type="term" value="P:arabinan catabolic process"/>
    <property type="evidence" value="ECO:0007669"/>
    <property type="project" value="UniProtKB-UniPathway"/>
</dbReference>
<dbReference type="Gene3D" id="3.20.20.80">
    <property type="entry name" value="Glycosidases"/>
    <property type="match status" value="1"/>
</dbReference>
<keyword evidence="11" id="KW-1185">Reference proteome</keyword>
<sequence>MLFRSMKLWHALCGLLHIAQGLYLDVATSGGNASSPMLYGVMYEDVYHSGDGGMYSELIQNRAFQGTTVHLDSNRHVVPPFENLDYWHSRGSDSLALDNDAPLLSDALAWHMRVDVDSNASGDTGFWNEGYWGMNITTATRYAASFYLRGDYDGEILGAFWSNTTKSMLASTVFTVSQTESDGWMLYQQSFTIDNSAPDGKNTFHLTFDGAKVAGKCLRFQMISVFQQSFENSNNGLRMDLAEGVQAIGGRFLRMPGGNNMEGQSSPYRWKWNETIGPIIDRRLFPGTWGYINTNGLGLLEMMQWCLDMQLETILGVWGGLYLDSEVIAEEDLQPYIDDVLNELEFLMGPSTSKYGALRASFGYPDPFKIKYVEVGNEDYLNNGIPSYVGYRYTMFHDAIKNVYPDINVISSIWMGYFPTLPPPGTVQDLHDYLSVADMVGKFGGYDHADRNYPVLVGEYAAIYDDQHQNPNQLNNPTLQSAMAEAVYFLGLERNADLIIGICHGALIKNLLHEPGNVAMMKHSATEIVFSYSYYAARMFANNYGSETVPITSDSNFGPLYWAGTKDASPSGKYYLKIVNFDGASSTPVTVTIADKSSPAKLITLSGPDKYSTNTLGSVTSVWTETTIYSKNGTYNFTLSGEYASAVLIV</sequence>
<gene>
    <name evidence="10" type="ORF">PV06_04104</name>
</gene>
<dbReference type="InterPro" id="IPR051563">
    <property type="entry name" value="Glycosyl_Hydrolase_51"/>
</dbReference>
<dbReference type="Pfam" id="PF22848">
    <property type="entry name" value="ASD1_dom"/>
    <property type="match status" value="1"/>
</dbReference>
<dbReference type="PANTHER" id="PTHR31776">
    <property type="entry name" value="ALPHA-L-ARABINOFURANOSIDASE 1"/>
    <property type="match status" value="1"/>
</dbReference>
<dbReference type="GeneID" id="27356178"/>
<dbReference type="AlphaFoldDB" id="A0A0D2DRX3"/>
<protein>
    <recommendedName>
        <fullName evidence="4">non-reducing end alpha-L-arabinofuranosidase</fullName>
        <ecNumber evidence="4">3.2.1.55</ecNumber>
    </recommendedName>
</protein>
<dbReference type="InterPro" id="IPR055235">
    <property type="entry name" value="ASD1_cat"/>
</dbReference>
<feature type="chain" id="PRO_5002251684" description="non-reducing end alpha-L-arabinofuranosidase" evidence="8">
    <location>
        <begin position="22"/>
        <end position="650"/>
    </location>
</feature>
<evidence type="ECO:0000256" key="6">
    <source>
        <dbReference type="ARBA" id="ARBA00022801"/>
    </source>
</evidence>
<feature type="signal peptide" evidence="8">
    <location>
        <begin position="1"/>
        <end position="21"/>
    </location>
</feature>
<evidence type="ECO:0000256" key="4">
    <source>
        <dbReference type="ARBA" id="ARBA00012670"/>
    </source>
</evidence>
<evidence type="ECO:0000256" key="7">
    <source>
        <dbReference type="ARBA" id="ARBA00023180"/>
    </source>
</evidence>
<evidence type="ECO:0000256" key="2">
    <source>
        <dbReference type="ARBA" id="ARBA00004834"/>
    </source>
</evidence>
<evidence type="ECO:0000259" key="9">
    <source>
        <dbReference type="SMART" id="SM00813"/>
    </source>
</evidence>
<dbReference type="OrthoDB" id="406864at2759"/>
<dbReference type="InterPro" id="IPR017853">
    <property type="entry name" value="GH"/>
</dbReference>
<dbReference type="UniPathway" id="UPA00667"/>
<dbReference type="RefSeq" id="XP_016265959.1">
    <property type="nucleotide sequence ID" value="XM_016404954.1"/>
</dbReference>
<dbReference type="HOGENOM" id="CLU_010060_1_1_1"/>
<comment type="pathway">
    <text evidence="2">Glycan metabolism; L-arabinan degradation.</text>
</comment>
<evidence type="ECO:0000313" key="10">
    <source>
        <dbReference type="EMBL" id="KIW45743.1"/>
    </source>
</evidence>
<feature type="domain" description="Alpha-L-arabinofuranosidase C-terminal" evidence="9">
    <location>
        <begin position="458"/>
        <end position="640"/>
    </location>
</feature>
<evidence type="ECO:0000256" key="1">
    <source>
        <dbReference type="ARBA" id="ARBA00001462"/>
    </source>
</evidence>
<dbReference type="GO" id="GO:0046556">
    <property type="term" value="F:alpha-L-arabinofuranosidase activity"/>
    <property type="evidence" value="ECO:0007669"/>
    <property type="project" value="UniProtKB-EC"/>
</dbReference>
<dbReference type="VEuPathDB" id="FungiDB:PV06_04104"/>
<proteinExistence type="inferred from homology"/>
<comment type="catalytic activity">
    <reaction evidence="1">
        <text>Hydrolysis of terminal non-reducing alpha-L-arabinofuranoside residues in alpha-L-arabinosides.</text>
        <dbReference type="EC" id="3.2.1.55"/>
    </reaction>
</comment>
<keyword evidence="6" id="KW-0378">Hydrolase</keyword>
<evidence type="ECO:0000313" key="11">
    <source>
        <dbReference type="Proteomes" id="UP000053342"/>
    </source>
</evidence>
<dbReference type="Pfam" id="PF06964">
    <property type="entry name" value="Alpha-L-AF_C"/>
    <property type="match status" value="1"/>
</dbReference>
<comment type="similarity">
    <text evidence="3">Belongs to the glycosyl hydrolase 51 family.</text>
</comment>
<dbReference type="STRING" id="215243.A0A0D2DRX3"/>
<name>A0A0D2DRX3_9EURO</name>
<dbReference type="InterPro" id="IPR010720">
    <property type="entry name" value="Alpha-L-AF_C"/>
</dbReference>
<keyword evidence="5 8" id="KW-0732">Signal</keyword>
<evidence type="ECO:0000256" key="3">
    <source>
        <dbReference type="ARBA" id="ARBA00007186"/>
    </source>
</evidence>